<feature type="binding site" evidence="12">
    <location>
        <position position="219"/>
    </location>
    <ligand>
        <name>K(+)</name>
        <dbReference type="ChEBI" id="CHEBI:29103"/>
    </ligand>
</feature>
<dbReference type="PANTHER" id="PTHR32024:SF2">
    <property type="entry name" value="TRK SYSTEM POTASSIUM UPTAKE PROTEIN TRKG-RELATED"/>
    <property type="match status" value="1"/>
</dbReference>
<sequence>MNIRLVGNLLGKLLLLEAGLMFPSFIVSLACAGTDRMAFVATIALLACVGGTLNLAARPRVHDLRAREAFIVVSTGWILLSAFGALPFRLSGAIPAYVDAFFETVSGFTTTGASILPQVETLPRGVLFWRSFTHWIGGMGVLVLTLAITPKVTGRTSHLMRAESPGPELSRLVPRMGETAKILYLIYVALTLANIVALLLAGLPAYDACIHAFGTAGTGGFSSRNLSVGAYDSVAVDVITTVFMLMFGLNFAFYFHVLTSGLRKAARNEELIAYLCIVGAAILIVTLNILPLFGGGFFRSLRYASFQVASIVSTTGYFTADFNAWPQLSRAILVGLMLMGSCAGSTAGGVKTIRVLLLCKNVRRQVRNTFMPRRVSLVKLDGKTVEEATLSQVGLFFFAYIGLLLVATVFVSADGFSLTTNFTAVLSAISNVGPCLGDEVGVLGNYGVYGAPSKLVLSFCMLAGRLEIFPMFVLLSPRAWGLCRAGRPRGKARA</sequence>
<dbReference type="Proteomes" id="UP000886887">
    <property type="component" value="Unassembled WGS sequence"/>
</dbReference>
<feature type="transmembrane region" description="Helical" evidence="13">
    <location>
        <begin position="182"/>
        <end position="203"/>
    </location>
</feature>
<feature type="binding site" evidence="12">
    <location>
        <position position="111"/>
    </location>
    <ligand>
        <name>K(+)</name>
        <dbReference type="ChEBI" id="CHEBI:29103"/>
    </ligand>
</feature>
<name>A0A9D0Z839_9FIRM</name>
<comment type="similarity">
    <text evidence="2">Belongs to the TrkH potassium transport family.</text>
</comment>
<evidence type="ECO:0000256" key="2">
    <source>
        <dbReference type="ARBA" id="ARBA00009137"/>
    </source>
</evidence>
<evidence type="ECO:0000256" key="5">
    <source>
        <dbReference type="ARBA" id="ARBA00022519"/>
    </source>
</evidence>
<evidence type="ECO:0000256" key="9">
    <source>
        <dbReference type="ARBA" id="ARBA00022989"/>
    </source>
</evidence>
<dbReference type="Pfam" id="PF02386">
    <property type="entry name" value="TrkH"/>
    <property type="match status" value="2"/>
</dbReference>
<feature type="transmembrane region" description="Helical" evidence="13">
    <location>
        <begin position="69"/>
        <end position="88"/>
    </location>
</feature>
<keyword evidence="6" id="KW-0633">Potassium transport</keyword>
<organism evidence="14 15">
    <name type="scientific">Candidatus Onthenecus intestinigallinarum</name>
    <dbReference type="NCBI Taxonomy" id="2840875"/>
    <lineage>
        <taxon>Bacteria</taxon>
        <taxon>Bacillati</taxon>
        <taxon>Bacillota</taxon>
        <taxon>Clostridia</taxon>
        <taxon>Eubacteriales</taxon>
        <taxon>Candidatus Onthenecus</taxon>
    </lineage>
</organism>
<evidence type="ECO:0000256" key="11">
    <source>
        <dbReference type="ARBA" id="ARBA00023136"/>
    </source>
</evidence>
<accession>A0A9D0Z839</accession>
<comment type="subcellular location">
    <subcellularLocation>
        <location evidence="1">Cell inner membrane</location>
        <topology evidence="1">Multi-pass membrane protein</topology>
    </subcellularLocation>
</comment>
<dbReference type="GO" id="GO:0005886">
    <property type="term" value="C:plasma membrane"/>
    <property type="evidence" value="ECO:0007669"/>
    <property type="project" value="UniProtKB-SubCell"/>
</dbReference>
<evidence type="ECO:0000256" key="3">
    <source>
        <dbReference type="ARBA" id="ARBA00022448"/>
    </source>
</evidence>
<keyword evidence="5" id="KW-0997">Cell inner membrane</keyword>
<feature type="transmembrane region" description="Helical" evidence="13">
    <location>
        <begin position="393"/>
        <end position="413"/>
    </location>
</feature>
<comment type="caution">
    <text evidence="14">The sequence shown here is derived from an EMBL/GenBank/DDBJ whole genome shotgun (WGS) entry which is preliminary data.</text>
</comment>
<evidence type="ECO:0000256" key="6">
    <source>
        <dbReference type="ARBA" id="ARBA00022538"/>
    </source>
</evidence>
<feature type="binding site" evidence="12">
    <location>
        <position position="432"/>
    </location>
    <ligand>
        <name>K(+)</name>
        <dbReference type="ChEBI" id="CHEBI:29103"/>
    </ligand>
</feature>
<evidence type="ECO:0000256" key="7">
    <source>
        <dbReference type="ARBA" id="ARBA00022692"/>
    </source>
</evidence>
<keyword evidence="8 12" id="KW-0630">Potassium</keyword>
<evidence type="ECO:0000256" key="12">
    <source>
        <dbReference type="PIRSR" id="PIRSR006247-1"/>
    </source>
</evidence>
<feature type="transmembrane region" description="Helical" evidence="13">
    <location>
        <begin position="455"/>
        <end position="475"/>
    </location>
</feature>
<dbReference type="PIRSF" id="PIRSF006247">
    <property type="entry name" value="TrkH"/>
    <property type="match status" value="1"/>
</dbReference>
<proteinExistence type="inferred from homology"/>
<dbReference type="AlphaFoldDB" id="A0A9D0Z839"/>
<evidence type="ECO:0000256" key="13">
    <source>
        <dbReference type="SAM" id="Phobius"/>
    </source>
</evidence>
<protein>
    <submittedName>
        <fullName evidence="14">TrkH family potassium uptake protein</fullName>
    </submittedName>
</protein>
<feature type="binding site" evidence="12">
    <location>
        <position position="314"/>
    </location>
    <ligand>
        <name>K(+)</name>
        <dbReference type="ChEBI" id="CHEBI:29103"/>
    </ligand>
</feature>
<keyword evidence="3" id="KW-0813">Transport</keyword>
<reference evidence="14" key="2">
    <citation type="journal article" date="2021" name="PeerJ">
        <title>Extensive microbial diversity within the chicken gut microbiome revealed by metagenomics and culture.</title>
        <authorList>
            <person name="Gilroy R."/>
            <person name="Ravi A."/>
            <person name="Getino M."/>
            <person name="Pursley I."/>
            <person name="Horton D.L."/>
            <person name="Alikhan N.F."/>
            <person name="Baker D."/>
            <person name="Gharbi K."/>
            <person name="Hall N."/>
            <person name="Watson M."/>
            <person name="Adriaenssens E.M."/>
            <person name="Foster-Nyarko E."/>
            <person name="Jarju S."/>
            <person name="Secka A."/>
            <person name="Antonio M."/>
            <person name="Oren A."/>
            <person name="Chaudhuri R.R."/>
            <person name="La Ragione R."/>
            <person name="Hildebrand F."/>
            <person name="Pallen M.J."/>
        </authorList>
    </citation>
    <scope>NUCLEOTIDE SEQUENCE</scope>
    <source>
        <strain evidence="14">ChiSxjej2B14-6234</strain>
    </source>
</reference>
<dbReference type="InterPro" id="IPR003445">
    <property type="entry name" value="Cat_transpt"/>
</dbReference>
<dbReference type="InterPro" id="IPR004772">
    <property type="entry name" value="TrkH"/>
</dbReference>
<dbReference type="EMBL" id="DVFJ01000006">
    <property type="protein sequence ID" value="HIQ70931.1"/>
    <property type="molecule type" value="Genomic_DNA"/>
</dbReference>
<keyword evidence="12" id="KW-0479">Metal-binding</keyword>
<evidence type="ECO:0000256" key="4">
    <source>
        <dbReference type="ARBA" id="ARBA00022475"/>
    </source>
</evidence>
<evidence type="ECO:0000256" key="10">
    <source>
        <dbReference type="ARBA" id="ARBA00023065"/>
    </source>
</evidence>
<dbReference type="GO" id="GO:0046872">
    <property type="term" value="F:metal ion binding"/>
    <property type="evidence" value="ECO:0007669"/>
    <property type="project" value="UniProtKB-KW"/>
</dbReference>
<evidence type="ECO:0000313" key="14">
    <source>
        <dbReference type="EMBL" id="HIQ70931.1"/>
    </source>
</evidence>
<evidence type="ECO:0000256" key="8">
    <source>
        <dbReference type="ARBA" id="ARBA00022958"/>
    </source>
</evidence>
<feature type="binding site" evidence="12">
    <location>
        <position position="431"/>
    </location>
    <ligand>
        <name>K(+)</name>
        <dbReference type="ChEBI" id="CHEBI:29103"/>
    </ligand>
</feature>
<feature type="transmembrane region" description="Helical" evidence="13">
    <location>
        <begin position="38"/>
        <end position="57"/>
    </location>
</feature>
<feature type="binding site" evidence="12">
    <location>
        <position position="315"/>
    </location>
    <ligand>
        <name>K(+)</name>
        <dbReference type="ChEBI" id="CHEBI:29103"/>
    </ligand>
</feature>
<feature type="transmembrane region" description="Helical" evidence="13">
    <location>
        <begin position="331"/>
        <end position="357"/>
    </location>
</feature>
<dbReference type="GO" id="GO:0015379">
    <property type="term" value="F:potassium:chloride symporter activity"/>
    <property type="evidence" value="ECO:0007669"/>
    <property type="project" value="InterPro"/>
</dbReference>
<keyword evidence="9 13" id="KW-1133">Transmembrane helix</keyword>
<evidence type="ECO:0000313" key="15">
    <source>
        <dbReference type="Proteomes" id="UP000886887"/>
    </source>
</evidence>
<reference evidence="14" key="1">
    <citation type="submission" date="2020-10" db="EMBL/GenBank/DDBJ databases">
        <authorList>
            <person name="Gilroy R."/>
        </authorList>
    </citation>
    <scope>NUCLEOTIDE SEQUENCE</scope>
    <source>
        <strain evidence="14">ChiSxjej2B14-6234</strain>
    </source>
</reference>
<feature type="transmembrane region" description="Helical" evidence="13">
    <location>
        <begin position="132"/>
        <end position="152"/>
    </location>
</feature>
<feature type="binding site" evidence="12">
    <location>
        <position position="110"/>
    </location>
    <ligand>
        <name>K(+)</name>
        <dbReference type="ChEBI" id="CHEBI:29103"/>
    </ligand>
</feature>
<evidence type="ECO:0000256" key="1">
    <source>
        <dbReference type="ARBA" id="ARBA00004429"/>
    </source>
</evidence>
<keyword evidence="7 13" id="KW-0812">Transmembrane</keyword>
<feature type="transmembrane region" description="Helical" evidence="13">
    <location>
        <begin position="238"/>
        <end position="259"/>
    </location>
</feature>
<dbReference type="PROSITE" id="PS51257">
    <property type="entry name" value="PROKAR_LIPOPROTEIN"/>
    <property type="match status" value="1"/>
</dbReference>
<feature type="transmembrane region" description="Helical" evidence="13">
    <location>
        <begin position="271"/>
        <end position="293"/>
    </location>
</feature>
<gene>
    <name evidence="14" type="ORF">IAB73_01815</name>
</gene>
<keyword evidence="11 13" id="KW-0472">Membrane</keyword>
<dbReference type="PANTHER" id="PTHR32024">
    <property type="entry name" value="TRK SYSTEM POTASSIUM UPTAKE PROTEIN TRKG-RELATED"/>
    <property type="match status" value="1"/>
</dbReference>
<keyword evidence="10" id="KW-0406">Ion transport</keyword>
<keyword evidence="4" id="KW-1003">Cell membrane</keyword>